<name>A0ABR5ZXV9_9LACT</name>
<proteinExistence type="predicted"/>
<evidence type="ECO:0008006" key="3">
    <source>
        <dbReference type="Google" id="ProtNLM"/>
    </source>
</evidence>
<keyword evidence="2" id="KW-1185">Reference proteome</keyword>
<sequence length="185" mass="20338">MYSEKFGTLFKKSVSIEDDLLKIGKNVIDTNDIDTVYLAEPKLLSMGTVYFSVDGELTDNVKEFKKNSFDFNADEVEKVQELLELLDADVLSGPSTSQMEKNEYKKVQEQFKADREESKVLKCPKCGSKDLQFAGNKRKGFSVGKAVGGAVLTGGIGTLAGFAGGKGKKNEFVCMNCGKTFTRKK</sequence>
<accession>A0ABR5ZXV9</accession>
<dbReference type="EMBL" id="JACGAN010000007">
    <property type="protein sequence ID" value="MBA5746549.1"/>
    <property type="molecule type" value="Genomic_DNA"/>
</dbReference>
<evidence type="ECO:0000313" key="2">
    <source>
        <dbReference type="Proteomes" id="UP000540056"/>
    </source>
</evidence>
<evidence type="ECO:0000313" key="1">
    <source>
        <dbReference type="EMBL" id="MBA5746549.1"/>
    </source>
</evidence>
<organism evidence="1 2">
    <name type="scientific">Aerococcus urinaeequi</name>
    <dbReference type="NCBI Taxonomy" id="51665"/>
    <lineage>
        <taxon>Bacteria</taxon>
        <taxon>Bacillati</taxon>
        <taxon>Bacillota</taxon>
        <taxon>Bacilli</taxon>
        <taxon>Lactobacillales</taxon>
        <taxon>Aerococcaceae</taxon>
        <taxon>Aerococcus</taxon>
    </lineage>
</organism>
<protein>
    <recommendedName>
        <fullName evidence="3">Phage protein</fullName>
    </recommendedName>
</protein>
<gene>
    <name evidence="1" type="ORF">H3232_04930</name>
</gene>
<dbReference type="Proteomes" id="UP000540056">
    <property type="component" value="Unassembled WGS sequence"/>
</dbReference>
<reference evidence="1 2" key="1">
    <citation type="submission" date="2020-07" db="EMBL/GenBank/DDBJ databases">
        <title>Draft Genome Sequences of Lactobacillales Isolated from the International Space Station.</title>
        <authorList>
            <person name="Bharadwaj A.R."/>
            <person name="Singh N.K."/>
            <person name="Wood J.M."/>
            <person name="Debieu M."/>
            <person name="O'Hara N.B."/>
            <person name="Karouia F."/>
            <person name="Mason C.E."/>
            <person name="Venkateswaran K."/>
        </authorList>
    </citation>
    <scope>NUCLEOTIDE SEQUENCE [LARGE SCALE GENOMIC DNA]</scope>
    <source>
        <strain evidence="1 2">151250015-1-258-55</strain>
    </source>
</reference>
<dbReference type="RefSeq" id="WP_182023298.1">
    <property type="nucleotide sequence ID" value="NZ_JACGAM010000007.1"/>
</dbReference>
<comment type="caution">
    <text evidence="1">The sequence shown here is derived from an EMBL/GenBank/DDBJ whole genome shotgun (WGS) entry which is preliminary data.</text>
</comment>